<dbReference type="AlphaFoldDB" id="A0A267HTA2"/>
<proteinExistence type="predicted"/>
<dbReference type="RefSeq" id="WP_095006474.1">
    <property type="nucleotide sequence ID" value="NZ_LHUG01000005.1"/>
</dbReference>
<protein>
    <submittedName>
        <fullName evidence="1">Uncharacterized protein</fullName>
    </submittedName>
</protein>
<dbReference type="Proteomes" id="UP000216797">
    <property type="component" value="Unassembled WGS sequence"/>
</dbReference>
<dbReference type="EMBL" id="LHUG01000005">
    <property type="protein sequence ID" value="PAB00845.1"/>
    <property type="molecule type" value="Genomic_DNA"/>
</dbReference>
<accession>A0A267HTA2</accession>
<organism evidence="1 2">
    <name type="scientific">Enterococcus canintestini</name>
    <dbReference type="NCBI Taxonomy" id="317010"/>
    <lineage>
        <taxon>Bacteria</taxon>
        <taxon>Bacillati</taxon>
        <taxon>Bacillota</taxon>
        <taxon>Bacilli</taxon>
        <taxon>Lactobacillales</taxon>
        <taxon>Enterococcaceae</taxon>
        <taxon>Enterococcus</taxon>
    </lineage>
</organism>
<gene>
    <name evidence="1" type="ORF">AKL21_06215</name>
</gene>
<name>A0A267HTA2_9ENTE</name>
<comment type="caution">
    <text evidence="1">The sequence shown here is derived from an EMBL/GenBank/DDBJ whole genome shotgun (WGS) entry which is preliminary data.</text>
</comment>
<evidence type="ECO:0000313" key="1">
    <source>
        <dbReference type="EMBL" id="PAB00845.1"/>
    </source>
</evidence>
<keyword evidence="2" id="KW-1185">Reference proteome</keyword>
<reference evidence="1 2" key="1">
    <citation type="submission" date="2015-08" db="EMBL/GenBank/DDBJ databases">
        <title>Enterococcus genome sequence.</title>
        <authorList>
            <person name="Acedo J.Z."/>
            <person name="Vederas J.C."/>
        </authorList>
    </citation>
    <scope>NUCLEOTIDE SEQUENCE [LARGE SCALE GENOMIC DNA]</scope>
    <source>
        <strain evidence="1 2">49</strain>
    </source>
</reference>
<evidence type="ECO:0000313" key="2">
    <source>
        <dbReference type="Proteomes" id="UP000216797"/>
    </source>
</evidence>
<sequence>MSNRKWVKKWFEECSELDIKPWNWDFKQCYVEEFLQTKKISNISLMLEYKSGHLNQIGPFNYTGKTGIEADCDKEPTAIYSFLWDLDRYNVIRGETMNSFITTFNSCIMQSQNKKSTYEEIDIDINQYLTSQYDRLVLEERFQNFELIRNNKKELEKFASNTHCIGSFIVLPHWMNTGRYNFSQDYWDITLQSFYDFLNPIGAWKKFVETYYLYPYVNNDSNWSVVEFWHGHFSKIGSYYKNLRPQNNDELRAFLVNVNVKIEERGKWIVKRLCEKSELTDYDFYREIKEMKLPFCDSIKLK</sequence>